<dbReference type="AlphaFoldDB" id="A0A671Q683"/>
<evidence type="ECO:0000256" key="10">
    <source>
        <dbReference type="ARBA" id="ARBA00067374"/>
    </source>
</evidence>
<comment type="catalytic activity">
    <reaction evidence="9">
        <text>cytidine(32) in tRNA(Thr) + S-adenosyl-L-methionine = N(3)-methylcytidine(32) in tRNA(Thr) + S-adenosyl-L-homocysteine + H(+)</text>
        <dbReference type="Rhea" id="RHEA:50960"/>
        <dbReference type="Rhea" id="RHEA-COMP:12850"/>
        <dbReference type="Rhea" id="RHEA-COMP:12852"/>
        <dbReference type="ChEBI" id="CHEBI:15378"/>
        <dbReference type="ChEBI" id="CHEBI:57856"/>
        <dbReference type="ChEBI" id="CHEBI:59789"/>
        <dbReference type="ChEBI" id="CHEBI:74894"/>
        <dbReference type="ChEBI" id="CHEBI:82748"/>
    </reaction>
    <physiologicalReaction direction="left-to-right" evidence="9">
        <dbReference type="Rhea" id="RHEA:50961"/>
    </physiologicalReaction>
</comment>
<comment type="similarity">
    <text evidence="2">Belongs to the methyltransferase superfamily. METL family.</text>
</comment>
<dbReference type="CDD" id="cd02440">
    <property type="entry name" value="AdoMet_MTases"/>
    <property type="match status" value="1"/>
</dbReference>
<dbReference type="InterPro" id="IPR013217">
    <property type="entry name" value="Methyltransf_12"/>
</dbReference>
<reference evidence="13" key="2">
    <citation type="submission" date="2025-09" db="UniProtKB">
        <authorList>
            <consortium name="Ensembl"/>
        </authorList>
    </citation>
    <scope>IDENTIFICATION</scope>
</reference>
<evidence type="ECO:0000256" key="9">
    <source>
        <dbReference type="ARBA" id="ARBA00049374"/>
    </source>
</evidence>
<gene>
    <name evidence="13" type="primary">LOC107689110</name>
</gene>
<organism evidence="13 14">
    <name type="scientific">Sinocyclocheilus anshuiensis</name>
    <dbReference type="NCBI Taxonomy" id="1608454"/>
    <lineage>
        <taxon>Eukaryota</taxon>
        <taxon>Metazoa</taxon>
        <taxon>Chordata</taxon>
        <taxon>Craniata</taxon>
        <taxon>Vertebrata</taxon>
        <taxon>Euteleostomi</taxon>
        <taxon>Actinopterygii</taxon>
        <taxon>Neopterygii</taxon>
        <taxon>Teleostei</taxon>
        <taxon>Ostariophysi</taxon>
        <taxon>Cypriniformes</taxon>
        <taxon>Cyprinidae</taxon>
        <taxon>Cyprininae</taxon>
        <taxon>Sinocyclocheilus</taxon>
    </lineage>
</organism>
<dbReference type="InterPro" id="IPR026113">
    <property type="entry name" value="METTL2/6/8-like"/>
</dbReference>
<dbReference type="Gene3D" id="3.40.50.150">
    <property type="entry name" value="Vaccinia Virus protein VP39"/>
    <property type="match status" value="1"/>
</dbReference>
<comment type="subcellular location">
    <subcellularLocation>
        <location evidence="1">Cytoplasm</location>
    </subcellularLocation>
</comment>
<keyword evidence="6" id="KW-0949">S-adenosyl-L-methionine</keyword>
<keyword evidence="14" id="KW-1185">Reference proteome</keyword>
<protein>
    <recommendedName>
        <fullName evidence="10">tRNA N(3)-cytidine methyltransferase METTL2</fullName>
    </recommendedName>
</protein>
<dbReference type="GO" id="GO:0008033">
    <property type="term" value="P:tRNA processing"/>
    <property type="evidence" value="ECO:0007669"/>
    <property type="project" value="UniProtKB-KW"/>
</dbReference>
<dbReference type="PANTHER" id="PTHR22809:SF4">
    <property type="entry name" value="TRNA N(3)-METHYLCYTIDINE METHYLTRANSFERASE METTL2A-RELATED"/>
    <property type="match status" value="1"/>
</dbReference>
<keyword evidence="7" id="KW-0819">tRNA processing</keyword>
<evidence type="ECO:0000259" key="12">
    <source>
        <dbReference type="Pfam" id="PF08242"/>
    </source>
</evidence>
<feature type="domain" description="Methyltransferase type 12" evidence="12">
    <location>
        <begin position="268"/>
        <end position="371"/>
    </location>
</feature>
<dbReference type="Ensembl" id="ENSSANT00000071335.1">
    <property type="protein sequence ID" value="ENSSANP00000067118.1"/>
    <property type="gene ID" value="ENSSANG00000033422.1"/>
</dbReference>
<proteinExistence type="inferred from homology"/>
<sequence>MTSGTACTTMSSCVPYPAMASCVPYPVMASCVPSSALASCVPYSAMSSCGPSSALAPRADRSTMVPRSGGLPSGNPTPREWSIGGDVSLGELLNWAETLTLNDHVRPVHMSMAAPAVVAGPSSAENMPETANGPTENSAEAQKRPQFGTRFLTDPRQVFQHNAWDNVEWSAEQEQAAQKKVQENCQPLPAEKQEEFDNRANEYWNDFYTIHENRFFKDRHWLFTEFPELAPQQKPPQDAEANLLNVEDVPSTHNDTEFPGASASYRILEVGCGVGNTVFPILKTNNDPGLFVYCCDFSSTAVDLVKLNPEYDPSCCHAFVHDMSDASAEYPIPDHSLDVIVLIFVLSALHPQKMQNSINRLARLLKPGGVLLLRDYGRYDMAQLRFKKGRCLSENFYVRGDGTRVYFFTQDELHDLFSSAGLEKVQNLVDRRLQVNRGKQLTMYRVWVQCKYRKVLVPP</sequence>
<feature type="region of interest" description="Disordered" evidence="11">
    <location>
        <begin position="52"/>
        <end position="82"/>
    </location>
</feature>
<evidence type="ECO:0000256" key="5">
    <source>
        <dbReference type="ARBA" id="ARBA00022679"/>
    </source>
</evidence>
<dbReference type="Pfam" id="PF08242">
    <property type="entry name" value="Methyltransf_12"/>
    <property type="match status" value="1"/>
</dbReference>
<dbReference type="SUPFAM" id="SSF53335">
    <property type="entry name" value="S-adenosyl-L-methionine-dependent methyltransferases"/>
    <property type="match status" value="1"/>
</dbReference>
<dbReference type="PANTHER" id="PTHR22809">
    <property type="entry name" value="METHYLTRANSFERASE-RELATED"/>
    <property type="match status" value="1"/>
</dbReference>
<dbReference type="FunFam" id="3.40.50.150:FF:000145">
    <property type="entry name" value="Methyltransferase-like protein"/>
    <property type="match status" value="1"/>
</dbReference>
<evidence type="ECO:0000313" key="14">
    <source>
        <dbReference type="Proteomes" id="UP000472260"/>
    </source>
</evidence>
<dbReference type="GO" id="GO:0005737">
    <property type="term" value="C:cytoplasm"/>
    <property type="evidence" value="ECO:0007669"/>
    <property type="project" value="UniProtKB-SubCell"/>
</dbReference>
<evidence type="ECO:0000256" key="6">
    <source>
        <dbReference type="ARBA" id="ARBA00022691"/>
    </source>
</evidence>
<dbReference type="GO" id="GO:0032259">
    <property type="term" value="P:methylation"/>
    <property type="evidence" value="ECO:0007669"/>
    <property type="project" value="UniProtKB-KW"/>
</dbReference>
<keyword evidence="3" id="KW-0963">Cytoplasm</keyword>
<dbReference type="Proteomes" id="UP000472260">
    <property type="component" value="Unassembled WGS sequence"/>
</dbReference>
<keyword evidence="5" id="KW-0808">Transferase</keyword>
<evidence type="ECO:0000256" key="8">
    <source>
        <dbReference type="ARBA" id="ARBA00048054"/>
    </source>
</evidence>
<evidence type="ECO:0000256" key="2">
    <source>
        <dbReference type="ARBA" id="ARBA00009725"/>
    </source>
</evidence>
<name>A0A671Q683_9TELE</name>
<evidence type="ECO:0000256" key="3">
    <source>
        <dbReference type="ARBA" id="ARBA00022490"/>
    </source>
</evidence>
<evidence type="ECO:0000256" key="11">
    <source>
        <dbReference type="SAM" id="MobiDB-lite"/>
    </source>
</evidence>
<feature type="region of interest" description="Disordered" evidence="11">
    <location>
        <begin position="119"/>
        <end position="143"/>
    </location>
</feature>
<comment type="catalytic activity">
    <reaction evidence="8">
        <text>cytidine(32) in tRNA(Arg)(CCU) + S-adenosyl-L-methionine = N(3)-methylcytidine(32) in tRNA(Arg)(CCU) + S-adenosyl-L-homocysteine + H(+)</text>
        <dbReference type="Rhea" id="RHEA:60912"/>
        <dbReference type="Rhea" id="RHEA-COMP:15710"/>
        <dbReference type="Rhea" id="RHEA-COMP:15712"/>
        <dbReference type="ChEBI" id="CHEBI:15378"/>
        <dbReference type="ChEBI" id="CHEBI:57856"/>
        <dbReference type="ChEBI" id="CHEBI:59789"/>
        <dbReference type="ChEBI" id="CHEBI:74894"/>
        <dbReference type="ChEBI" id="CHEBI:82748"/>
    </reaction>
    <physiologicalReaction direction="left-to-right" evidence="8">
        <dbReference type="Rhea" id="RHEA:60913"/>
    </physiologicalReaction>
</comment>
<reference evidence="13" key="1">
    <citation type="submission" date="2025-08" db="UniProtKB">
        <authorList>
            <consortium name="Ensembl"/>
        </authorList>
    </citation>
    <scope>IDENTIFICATION</scope>
</reference>
<dbReference type="GO" id="GO:0052735">
    <property type="term" value="F:tRNA (cytidine-3-)-methyltransferase activity"/>
    <property type="evidence" value="ECO:0007669"/>
    <property type="project" value="TreeGrafter"/>
</dbReference>
<evidence type="ECO:0000256" key="7">
    <source>
        <dbReference type="ARBA" id="ARBA00022694"/>
    </source>
</evidence>
<evidence type="ECO:0000313" key="13">
    <source>
        <dbReference type="Ensembl" id="ENSSANP00000067118.1"/>
    </source>
</evidence>
<evidence type="ECO:0000256" key="1">
    <source>
        <dbReference type="ARBA" id="ARBA00004496"/>
    </source>
</evidence>
<dbReference type="InterPro" id="IPR029063">
    <property type="entry name" value="SAM-dependent_MTases_sf"/>
</dbReference>
<accession>A0A671Q683</accession>
<keyword evidence="4" id="KW-0489">Methyltransferase</keyword>
<evidence type="ECO:0000256" key="4">
    <source>
        <dbReference type="ARBA" id="ARBA00022603"/>
    </source>
</evidence>